<organism evidence="1 2">
    <name type="scientific">Stephanodiscus triporus</name>
    <dbReference type="NCBI Taxonomy" id="2934178"/>
    <lineage>
        <taxon>Eukaryota</taxon>
        <taxon>Sar</taxon>
        <taxon>Stramenopiles</taxon>
        <taxon>Ochrophyta</taxon>
        <taxon>Bacillariophyta</taxon>
        <taxon>Coscinodiscophyceae</taxon>
        <taxon>Thalassiosirophycidae</taxon>
        <taxon>Stephanodiscales</taxon>
        <taxon>Stephanodiscaceae</taxon>
        <taxon>Stephanodiscus</taxon>
    </lineage>
</organism>
<evidence type="ECO:0000313" key="2">
    <source>
        <dbReference type="Proteomes" id="UP001530315"/>
    </source>
</evidence>
<dbReference type="AlphaFoldDB" id="A0ABD3NJJ9"/>
<reference evidence="1 2" key="1">
    <citation type="submission" date="2024-10" db="EMBL/GenBank/DDBJ databases">
        <title>Updated reference genomes for cyclostephanoid diatoms.</title>
        <authorList>
            <person name="Roberts W.R."/>
            <person name="Alverson A.J."/>
        </authorList>
    </citation>
    <scope>NUCLEOTIDE SEQUENCE [LARGE SCALE GENOMIC DNA]</scope>
    <source>
        <strain evidence="1 2">AJA276-08</strain>
    </source>
</reference>
<dbReference type="EMBL" id="JALLAZ020001367">
    <property type="protein sequence ID" value="KAL3776169.1"/>
    <property type="molecule type" value="Genomic_DNA"/>
</dbReference>
<accession>A0ABD3NJJ9</accession>
<dbReference type="Proteomes" id="UP001530315">
    <property type="component" value="Unassembled WGS sequence"/>
</dbReference>
<keyword evidence="2" id="KW-1185">Reference proteome</keyword>
<protein>
    <submittedName>
        <fullName evidence="1">Uncharacterized protein</fullName>
    </submittedName>
</protein>
<comment type="caution">
    <text evidence="1">The sequence shown here is derived from an EMBL/GenBank/DDBJ whole genome shotgun (WGS) entry which is preliminary data.</text>
</comment>
<gene>
    <name evidence="1" type="ORF">ACHAW5_005707</name>
</gene>
<sequence length="124" mass="12810">MNQLPDFCIKYPRSQAEQKKIATGYEKKSELHNRIECAVTEILGAMATARRSGAVLLVDAPPAMLRAMATAGRRGAPGAGVTDARRGTVLVFDAAATRCHDPCLPDAMGWGGGGGGGGVCVPAV</sequence>
<evidence type="ECO:0000313" key="1">
    <source>
        <dbReference type="EMBL" id="KAL3776169.1"/>
    </source>
</evidence>
<name>A0ABD3NJJ9_9STRA</name>
<proteinExistence type="predicted"/>